<evidence type="ECO:0000313" key="1">
    <source>
        <dbReference type="EMBL" id="RLN24666.1"/>
    </source>
</evidence>
<keyword evidence="2" id="KW-1185">Reference proteome</keyword>
<reference evidence="2" key="1">
    <citation type="journal article" date="2019" name="Nat. Commun.">
        <title>The genome of broomcorn millet.</title>
        <authorList>
            <person name="Zou C."/>
            <person name="Miki D."/>
            <person name="Li D."/>
            <person name="Tang Q."/>
            <person name="Xiao L."/>
            <person name="Rajput S."/>
            <person name="Deng P."/>
            <person name="Jia W."/>
            <person name="Huang R."/>
            <person name="Zhang M."/>
            <person name="Sun Y."/>
            <person name="Hu J."/>
            <person name="Fu X."/>
            <person name="Schnable P.S."/>
            <person name="Li F."/>
            <person name="Zhang H."/>
            <person name="Feng B."/>
            <person name="Zhu X."/>
            <person name="Liu R."/>
            <person name="Schnable J.C."/>
            <person name="Zhu J.-K."/>
            <person name="Zhang H."/>
        </authorList>
    </citation>
    <scope>NUCLEOTIDE SEQUENCE [LARGE SCALE GENOMIC DNA]</scope>
</reference>
<dbReference type="OrthoDB" id="10647067at2759"/>
<gene>
    <name evidence="1" type="ORF">C2845_PM07G40260</name>
</gene>
<dbReference type="PANTHER" id="PTHR35161:SF10">
    <property type="match status" value="1"/>
</dbReference>
<dbReference type="Proteomes" id="UP000275267">
    <property type="component" value="Unassembled WGS sequence"/>
</dbReference>
<evidence type="ECO:0000313" key="2">
    <source>
        <dbReference type="Proteomes" id="UP000275267"/>
    </source>
</evidence>
<name>A0A3L6SPT3_PANMI</name>
<dbReference type="EMBL" id="PQIB02000004">
    <property type="protein sequence ID" value="RLN24666.1"/>
    <property type="molecule type" value="Genomic_DNA"/>
</dbReference>
<accession>A0A3L6SPT3</accession>
<sequence>MAAWITVAEYFSTRQSVESLAVPGHALPQAAAAAPGAPAQAPPPCVLPTMEAQRVIFGILSECNEVFASLRCFSAIDDDTFLVFRRTGAVMISKLGVQQLQSSFPDEATRRAQMTQNLRSLGSLIRREVFANQSPVPVVEMEDGVLHMLQNDDVSMWPVIRQHTSLLPIFNRVDCLLRLYDELVNVVADTNLTSYGTVLRSLVFPANWRTLITQNSANSFLSTNTYLHRQGRGRRTISREEEAYHVLRYHRNPSAHGLEGSVPPGPVHPSSVPRNPVPASALRLKFQARLPAQPGDVPVGPTYERWHVGLLHYTAMPMVLHSFQRAMHLIGHLERLRLDYLFAYPTHRG</sequence>
<proteinExistence type="predicted"/>
<comment type="caution">
    <text evidence="1">The sequence shown here is derived from an EMBL/GenBank/DDBJ whole genome shotgun (WGS) entry which is preliminary data.</text>
</comment>
<dbReference type="AlphaFoldDB" id="A0A3L6SPT3"/>
<organism evidence="1 2">
    <name type="scientific">Panicum miliaceum</name>
    <name type="common">Proso millet</name>
    <name type="synonym">Broomcorn millet</name>
    <dbReference type="NCBI Taxonomy" id="4540"/>
    <lineage>
        <taxon>Eukaryota</taxon>
        <taxon>Viridiplantae</taxon>
        <taxon>Streptophyta</taxon>
        <taxon>Embryophyta</taxon>
        <taxon>Tracheophyta</taxon>
        <taxon>Spermatophyta</taxon>
        <taxon>Magnoliopsida</taxon>
        <taxon>Liliopsida</taxon>
        <taxon>Poales</taxon>
        <taxon>Poaceae</taxon>
        <taxon>PACMAD clade</taxon>
        <taxon>Panicoideae</taxon>
        <taxon>Panicodae</taxon>
        <taxon>Paniceae</taxon>
        <taxon>Panicinae</taxon>
        <taxon>Panicum</taxon>
        <taxon>Panicum sect. Panicum</taxon>
    </lineage>
</organism>
<dbReference type="PANTHER" id="PTHR35161">
    <property type="entry name" value="OS02G0303100 PROTEIN"/>
    <property type="match status" value="1"/>
</dbReference>
<protein>
    <submittedName>
        <fullName evidence="1">Uncharacterized protein</fullName>
    </submittedName>
</protein>